<dbReference type="InterPro" id="IPR036390">
    <property type="entry name" value="WH_DNA-bd_sf"/>
</dbReference>
<dbReference type="EMBL" id="BAAALF010000059">
    <property type="protein sequence ID" value="GAA1242205.1"/>
    <property type="molecule type" value="Genomic_DNA"/>
</dbReference>
<dbReference type="SMART" id="SM00345">
    <property type="entry name" value="HTH_GNTR"/>
    <property type="match status" value="1"/>
</dbReference>
<keyword evidence="6" id="KW-1185">Reference proteome</keyword>
<dbReference type="InterPro" id="IPR011663">
    <property type="entry name" value="UTRA"/>
</dbReference>
<dbReference type="InterPro" id="IPR050679">
    <property type="entry name" value="Bact_HTH_transcr_reg"/>
</dbReference>
<gene>
    <name evidence="5" type="ORF">GCM10009665_36260</name>
</gene>
<dbReference type="Pfam" id="PF07702">
    <property type="entry name" value="UTRA"/>
    <property type="match status" value="1"/>
</dbReference>
<keyword evidence="3" id="KW-0804">Transcription</keyword>
<dbReference type="InterPro" id="IPR028978">
    <property type="entry name" value="Chorismate_lyase_/UTRA_dom_sf"/>
</dbReference>
<dbReference type="Proteomes" id="UP001500037">
    <property type="component" value="Unassembled WGS sequence"/>
</dbReference>
<evidence type="ECO:0000259" key="4">
    <source>
        <dbReference type="PROSITE" id="PS50949"/>
    </source>
</evidence>
<feature type="domain" description="HTH gntR-type" evidence="4">
    <location>
        <begin position="28"/>
        <end position="95"/>
    </location>
</feature>
<dbReference type="Gene3D" id="1.10.10.10">
    <property type="entry name" value="Winged helix-like DNA-binding domain superfamily/Winged helix DNA-binding domain"/>
    <property type="match status" value="1"/>
</dbReference>
<dbReference type="PANTHER" id="PTHR44846">
    <property type="entry name" value="MANNOSYL-D-GLYCERATE TRANSPORT/METABOLISM SYSTEM REPRESSOR MNGR-RELATED"/>
    <property type="match status" value="1"/>
</dbReference>
<evidence type="ECO:0000256" key="3">
    <source>
        <dbReference type="ARBA" id="ARBA00023163"/>
    </source>
</evidence>
<dbReference type="SUPFAM" id="SSF64288">
    <property type="entry name" value="Chorismate lyase-like"/>
    <property type="match status" value="1"/>
</dbReference>
<dbReference type="SUPFAM" id="SSF46785">
    <property type="entry name" value="Winged helix' DNA-binding domain"/>
    <property type="match status" value="1"/>
</dbReference>
<proteinExistence type="predicted"/>
<organism evidence="5 6">
    <name type="scientific">Kitasatospora nipponensis</name>
    <dbReference type="NCBI Taxonomy" id="258049"/>
    <lineage>
        <taxon>Bacteria</taxon>
        <taxon>Bacillati</taxon>
        <taxon>Actinomycetota</taxon>
        <taxon>Actinomycetes</taxon>
        <taxon>Kitasatosporales</taxon>
        <taxon>Streptomycetaceae</taxon>
        <taxon>Kitasatospora</taxon>
    </lineage>
</organism>
<dbReference type="CDD" id="cd07377">
    <property type="entry name" value="WHTH_GntR"/>
    <property type="match status" value="1"/>
</dbReference>
<keyword evidence="1" id="KW-0805">Transcription regulation</keyword>
<dbReference type="InterPro" id="IPR000524">
    <property type="entry name" value="Tscrpt_reg_HTH_GntR"/>
</dbReference>
<dbReference type="Gene3D" id="3.40.1410.10">
    <property type="entry name" value="Chorismate lyase-like"/>
    <property type="match status" value="1"/>
</dbReference>
<dbReference type="InterPro" id="IPR036388">
    <property type="entry name" value="WH-like_DNA-bd_sf"/>
</dbReference>
<reference evidence="5 6" key="1">
    <citation type="journal article" date="2019" name="Int. J. Syst. Evol. Microbiol.">
        <title>The Global Catalogue of Microorganisms (GCM) 10K type strain sequencing project: providing services to taxonomists for standard genome sequencing and annotation.</title>
        <authorList>
            <consortium name="The Broad Institute Genomics Platform"/>
            <consortium name="The Broad Institute Genome Sequencing Center for Infectious Disease"/>
            <person name="Wu L."/>
            <person name="Ma J."/>
        </authorList>
    </citation>
    <scope>NUCLEOTIDE SEQUENCE [LARGE SCALE GENOMIC DNA]</scope>
    <source>
        <strain evidence="5 6">JCM 13004</strain>
    </source>
</reference>
<dbReference type="PROSITE" id="PS50949">
    <property type="entry name" value="HTH_GNTR"/>
    <property type="match status" value="1"/>
</dbReference>
<comment type="caution">
    <text evidence="5">The sequence shown here is derived from an EMBL/GenBank/DDBJ whole genome shotgun (WGS) entry which is preliminary data.</text>
</comment>
<dbReference type="Pfam" id="PF00392">
    <property type="entry name" value="GntR"/>
    <property type="match status" value="1"/>
</dbReference>
<sequence>MPAVAPHDRRPARVEDTVGTAQLTAVPEPKYWHLRSVLLRAIDSEFSTGQVIPNERDLAARFGVARATLRQALDQLELEGRLVRRRGIGTLVAAPRVGVPVSRREEGWPGGTREQVWQNIDCTSAPASEQLAKALGIQAGETVHTVRRVRVTQGQTVATESLHVPDATVAQVPAIRLSGAAAEGDDQARSLMRRLERLTVDGESRAVELGVAEAEEAALLQRPPGTPVLVVTTQYASAGRLAALGVSTYRADTCRLTFGETGLVEVTPVAAATPTATRTA</sequence>
<name>A0ABN1WDU7_9ACTN</name>
<dbReference type="PRINTS" id="PR00035">
    <property type="entry name" value="HTHGNTR"/>
</dbReference>
<evidence type="ECO:0000313" key="5">
    <source>
        <dbReference type="EMBL" id="GAA1242205.1"/>
    </source>
</evidence>
<evidence type="ECO:0000256" key="1">
    <source>
        <dbReference type="ARBA" id="ARBA00023015"/>
    </source>
</evidence>
<accession>A0ABN1WDU7</accession>
<evidence type="ECO:0000256" key="2">
    <source>
        <dbReference type="ARBA" id="ARBA00023125"/>
    </source>
</evidence>
<keyword evidence="2" id="KW-0238">DNA-binding</keyword>
<evidence type="ECO:0000313" key="6">
    <source>
        <dbReference type="Proteomes" id="UP001500037"/>
    </source>
</evidence>
<dbReference type="SMART" id="SM00866">
    <property type="entry name" value="UTRA"/>
    <property type="match status" value="1"/>
</dbReference>
<protein>
    <submittedName>
        <fullName evidence="5">GntR family transcriptional regulator</fullName>
    </submittedName>
</protein>
<dbReference type="PANTHER" id="PTHR44846:SF17">
    <property type="entry name" value="GNTR-FAMILY TRANSCRIPTIONAL REGULATOR"/>
    <property type="match status" value="1"/>
</dbReference>